<dbReference type="OrthoDB" id="9786526at2"/>
<dbReference type="Proteomes" id="UP000190667">
    <property type="component" value="Unassembled WGS sequence"/>
</dbReference>
<dbReference type="GO" id="GO:0006351">
    <property type="term" value="P:DNA-templated transcription"/>
    <property type="evidence" value="ECO:0007669"/>
    <property type="project" value="TreeGrafter"/>
</dbReference>
<protein>
    <submittedName>
        <fullName evidence="6">LysR family transcriptional regulator</fullName>
    </submittedName>
</protein>
<dbReference type="Gene3D" id="1.10.10.10">
    <property type="entry name" value="Winged helix-like DNA-binding domain superfamily/Winged helix DNA-binding domain"/>
    <property type="match status" value="1"/>
</dbReference>
<dbReference type="Pfam" id="PF00126">
    <property type="entry name" value="HTH_1"/>
    <property type="match status" value="1"/>
</dbReference>
<comment type="similarity">
    <text evidence="1">Belongs to the LysR transcriptional regulatory family.</text>
</comment>
<keyword evidence="2" id="KW-0805">Transcription regulation</keyword>
<dbReference type="Gene3D" id="3.40.190.290">
    <property type="match status" value="1"/>
</dbReference>
<dbReference type="PANTHER" id="PTHR30537">
    <property type="entry name" value="HTH-TYPE TRANSCRIPTIONAL REGULATOR"/>
    <property type="match status" value="1"/>
</dbReference>
<evidence type="ECO:0000313" key="6">
    <source>
        <dbReference type="EMBL" id="OON38534.1"/>
    </source>
</evidence>
<proteinExistence type="inferred from homology"/>
<dbReference type="InterPro" id="IPR036388">
    <property type="entry name" value="WH-like_DNA-bd_sf"/>
</dbReference>
<dbReference type="CDD" id="cd08472">
    <property type="entry name" value="PBP2_CrgA_like_3"/>
    <property type="match status" value="1"/>
</dbReference>
<dbReference type="InterPro" id="IPR000847">
    <property type="entry name" value="LysR_HTH_N"/>
</dbReference>
<feature type="domain" description="HTH lysR-type" evidence="5">
    <location>
        <begin position="1"/>
        <end position="59"/>
    </location>
</feature>
<dbReference type="PANTHER" id="PTHR30537:SF72">
    <property type="entry name" value="LYSR FAMILY TRANSCRIPTIONAL REGULATOR"/>
    <property type="match status" value="1"/>
</dbReference>
<dbReference type="GO" id="GO:0043565">
    <property type="term" value="F:sequence-specific DNA binding"/>
    <property type="evidence" value="ECO:0007669"/>
    <property type="project" value="TreeGrafter"/>
</dbReference>
<dbReference type="InterPro" id="IPR058163">
    <property type="entry name" value="LysR-type_TF_proteobact-type"/>
</dbReference>
<dbReference type="InterPro" id="IPR036390">
    <property type="entry name" value="WH_DNA-bd_sf"/>
</dbReference>
<name>A0A1S8YHL2_9GAMM</name>
<evidence type="ECO:0000256" key="2">
    <source>
        <dbReference type="ARBA" id="ARBA00023015"/>
    </source>
</evidence>
<gene>
    <name evidence="6" type="ORF">BTJ39_17910</name>
</gene>
<accession>A0A1S8YHL2</accession>
<keyword evidence="4" id="KW-0804">Transcription</keyword>
<evidence type="ECO:0000259" key="5">
    <source>
        <dbReference type="PROSITE" id="PS50931"/>
    </source>
</evidence>
<dbReference type="InterPro" id="IPR005119">
    <property type="entry name" value="LysR_subst-bd"/>
</dbReference>
<dbReference type="Pfam" id="PF03466">
    <property type="entry name" value="LysR_substrate"/>
    <property type="match status" value="1"/>
</dbReference>
<dbReference type="PROSITE" id="PS50931">
    <property type="entry name" value="HTH_LYSR"/>
    <property type="match status" value="1"/>
</dbReference>
<dbReference type="STRING" id="1926881.BTJ39_17910"/>
<keyword evidence="3" id="KW-0238">DNA-binding</keyword>
<evidence type="ECO:0000256" key="3">
    <source>
        <dbReference type="ARBA" id="ARBA00023125"/>
    </source>
</evidence>
<dbReference type="GO" id="GO:0003700">
    <property type="term" value="F:DNA-binding transcription factor activity"/>
    <property type="evidence" value="ECO:0007669"/>
    <property type="project" value="InterPro"/>
</dbReference>
<dbReference type="FunFam" id="1.10.10.10:FF:000001">
    <property type="entry name" value="LysR family transcriptional regulator"/>
    <property type="match status" value="1"/>
</dbReference>
<dbReference type="SUPFAM" id="SSF53850">
    <property type="entry name" value="Periplasmic binding protein-like II"/>
    <property type="match status" value="1"/>
</dbReference>
<dbReference type="AlphaFoldDB" id="A0A1S8YHL2"/>
<reference evidence="6 7" key="1">
    <citation type="submission" date="2016-12" db="EMBL/GenBank/DDBJ databases">
        <title>Izhakiella australiana sp. nov. of genus Izhakiella isolated from Australian desert.</title>
        <authorList>
            <person name="Ji M."/>
        </authorList>
    </citation>
    <scope>NUCLEOTIDE SEQUENCE [LARGE SCALE GENOMIC DNA]</scope>
    <source>
        <strain evidence="6 7">D4N98</strain>
    </source>
</reference>
<evidence type="ECO:0000256" key="1">
    <source>
        <dbReference type="ARBA" id="ARBA00009437"/>
    </source>
</evidence>
<keyword evidence="7" id="KW-1185">Reference proteome</keyword>
<comment type="caution">
    <text evidence="6">The sequence shown here is derived from an EMBL/GenBank/DDBJ whole genome shotgun (WGS) entry which is preliminary data.</text>
</comment>
<organism evidence="6 7">
    <name type="scientific">Izhakiella australiensis</name>
    <dbReference type="NCBI Taxonomy" id="1926881"/>
    <lineage>
        <taxon>Bacteria</taxon>
        <taxon>Pseudomonadati</taxon>
        <taxon>Pseudomonadota</taxon>
        <taxon>Gammaproteobacteria</taxon>
        <taxon>Enterobacterales</taxon>
        <taxon>Erwiniaceae</taxon>
        <taxon>Izhakiella</taxon>
    </lineage>
</organism>
<sequence length="301" mass="33695">MDRFQEMQIFVRIAERGSFTRAAQDLMIPRATVTNMIKKLESRLGTRLLERTTRTVQLTSDGQQFYQSSIRLLADIEEAEGQFRPSKPKGLLRVNMQRTLAQHFIMPAIGEFTRRYPEITLHISDSDRLVDIVREGFHCVLRAGNLQDSTLVARRVALMPEVTVASPEYLARYGEPKTLADLQGHFAVSYISSATGQAMPLIFYEGKIQRTVSLPGKIAVDGADLYTGAAEAGMGIAQVPRYRVEKALSSGVLREILPQLPPEPMPVSLLYPQKRHLSSRVAVFVEWVSARMALAFPHPGK</sequence>
<dbReference type="EMBL" id="MRUL01000015">
    <property type="protein sequence ID" value="OON38534.1"/>
    <property type="molecule type" value="Genomic_DNA"/>
</dbReference>
<dbReference type="SUPFAM" id="SSF46785">
    <property type="entry name" value="Winged helix' DNA-binding domain"/>
    <property type="match status" value="1"/>
</dbReference>
<evidence type="ECO:0000256" key="4">
    <source>
        <dbReference type="ARBA" id="ARBA00023163"/>
    </source>
</evidence>
<evidence type="ECO:0000313" key="7">
    <source>
        <dbReference type="Proteomes" id="UP000190667"/>
    </source>
</evidence>